<name>A0A9P6LM24_9PEZI</name>
<evidence type="ECO:0000313" key="3">
    <source>
        <dbReference type="Proteomes" id="UP000781932"/>
    </source>
</evidence>
<proteinExistence type="predicted"/>
<comment type="caution">
    <text evidence="2">The sequence shown here is derived from an EMBL/GenBank/DDBJ whole genome shotgun (WGS) entry which is preliminary data.</text>
</comment>
<protein>
    <submittedName>
        <fullName evidence="2">Uncharacterized protein</fullName>
    </submittedName>
</protein>
<keyword evidence="3" id="KW-1185">Reference proteome</keyword>
<dbReference type="EMBL" id="JAATWM020000013">
    <property type="protein sequence ID" value="KAF9877756.1"/>
    <property type="molecule type" value="Genomic_DNA"/>
</dbReference>
<accession>A0A9P6LM24</accession>
<evidence type="ECO:0000313" key="2">
    <source>
        <dbReference type="EMBL" id="KAF9877756.1"/>
    </source>
</evidence>
<sequence>MKVSIASITTLLAAVAAAQKPVSQDEQRGWYGCTAALLDKFEKGEDGSKSACDLWSCLHLMSTRYSRGGGLTALSSALDPVCWGTNVGSKFLPKMDFFQYQDEQQAILADNVEDGKLHVIVLADTYSMISP</sequence>
<gene>
    <name evidence="2" type="ORF">CkaCkLH20_04891</name>
</gene>
<dbReference type="GeneID" id="62160684"/>
<feature type="chain" id="PRO_5040265882" evidence="1">
    <location>
        <begin position="19"/>
        <end position="131"/>
    </location>
</feature>
<organism evidence="2 3">
    <name type="scientific">Colletotrichum karsti</name>
    <dbReference type="NCBI Taxonomy" id="1095194"/>
    <lineage>
        <taxon>Eukaryota</taxon>
        <taxon>Fungi</taxon>
        <taxon>Dikarya</taxon>
        <taxon>Ascomycota</taxon>
        <taxon>Pezizomycotina</taxon>
        <taxon>Sordariomycetes</taxon>
        <taxon>Hypocreomycetidae</taxon>
        <taxon>Glomerellales</taxon>
        <taxon>Glomerellaceae</taxon>
        <taxon>Colletotrichum</taxon>
        <taxon>Colletotrichum boninense species complex</taxon>
    </lineage>
</organism>
<dbReference type="AlphaFoldDB" id="A0A9P6LM24"/>
<reference evidence="2" key="1">
    <citation type="submission" date="2020-03" db="EMBL/GenBank/DDBJ databases">
        <authorList>
            <person name="He L."/>
        </authorList>
    </citation>
    <scope>NUCLEOTIDE SEQUENCE</scope>
    <source>
        <strain evidence="2">CkLH20</strain>
    </source>
</reference>
<reference evidence="2" key="2">
    <citation type="submission" date="2020-11" db="EMBL/GenBank/DDBJ databases">
        <title>Whole genome sequencing of Colletotrichum sp.</title>
        <authorList>
            <person name="Li H."/>
        </authorList>
    </citation>
    <scope>NUCLEOTIDE SEQUENCE</scope>
    <source>
        <strain evidence="2">CkLH20</strain>
    </source>
</reference>
<dbReference type="OrthoDB" id="4905728at2759"/>
<feature type="signal peptide" evidence="1">
    <location>
        <begin position="1"/>
        <end position="18"/>
    </location>
</feature>
<dbReference type="RefSeq" id="XP_038747217.1">
    <property type="nucleotide sequence ID" value="XM_038887610.1"/>
</dbReference>
<evidence type="ECO:0000256" key="1">
    <source>
        <dbReference type="SAM" id="SignalP"/>
    </source>
</evidence>
<dbReference type="Proteomes" id="UP000781932">
    <property type="component" value="Unassembled WGS sequence"/>
</dbReference>
<keyword evidence="1" id="KW-0732">Signal</keyword>